<dbReference type="OrthoDB" id="9779872at2"/>
<dbReference type="PANTHER" id="PTHR45772">
    <property type="entry name" value="CONSERVED COMPONENT OF ABC TRANSPORTER FOR NATURAL AMINO ACIDS-RELATED"/>
    <property type="match status" value="1"/>
</dbReference>
<evidence type="ECO:0000256" key="3">
    <source>
        <dbReference type="ARBA" id="ARBA00022840"/>
    </source>
</evidence>
<dbReference type="GO" id="GO:0005886">
    <property type="term" value="C:plasma membrane"/>
    <property type="evidence" value="ECO:0007669"/>
    <property type="project" value="TreeGrafter"/>
</dbReference>
<keyword evidence="6" id="KW-1185">Reference proteome</keyword>
<evidence type="ECO:0000313" key="6">
    <source>
        <dbReference type="Proteomes" id="UP000326202"/>
    </source>
</evidence>
<dbReference type="SMART" id="SM00382">
    <property type="entry name" value="AAA"/>
    <property type="match status" value="1"/>
</dbReference>
<dbReference type="InterPro" id="IPR003593">
    <property type="entry name" value="AAA+_ATPase"/>
</dbReference>
<dbReference type="KEGG" id="htq:FRZ44_44110"/>
<dbReference type="GO" id="GO:0005524">
    <property type="term" value="F:ATP binding"/>
    <property type="evidence" value="ECO:0007669"/>
    <property type="project" value="UniProtKB-KW"/>
</dbReference>
<evidence type="ECO:0000256" key="1">
    <source>
        <dbReference type="ARBA" id="ARBA00022448"/>
    </source>
</evidence>
<dbReference type="CDD" id="cd03219">
    <property type="entry name" value="ABC_Mj1267_LivG_branched"/>
    <property type="match status" value="1"/>
</dbReference>
<dbReference type="InterPro" id="IPR003439">
    <property type="entry name" value="ABC_transporter-like_ATP-bd"/>
</dbReference>
<keyword evidence="1" id="KW-0813">Transport</keyword>
<dbReference type="InterPro" id="IPR032823">
    <property type="entry name" value="BCA_ABC_TP_C"/>
</dbReference>
<keyword evidence="3 5" id="KW-0067">ATP-binding</keyword>
<feature type="domain" description="ABC transporter" evidence="4">
    <location>
        <begin position="4"/>
        <end position="250"/>
    </location>
</feature>
<evidence type="ECO:0000256" key="2">
    <source>
        <dbReference type="ARBA" id="ARBA00022741"/>
    </source>
</evidence>
<dbReference type="GO" id="GO:0016887">
    <property type="term" value="F:ATP hydrolysis activity"/>
    <property type="evidence" value="ECO:0007669"/>
    <property type="project" value="InterPro"/>
</dbReference>
<dbReference type="Gene3D" id="3.40.50.300">
    <property type="entry name" value="P-loop containing nucleotide triphosphate hydrolases"/>
    <property type="match status" value="1"/>
</dbReference>
<reference evidence="5 6" key="1">
    <citation type="submission" date="2019-08" db="EMBL/GenBank/DDBJ databases">
        <title>Hyperibacter terrae gen. nov., sp. nov. and Hyperibacter viscosus sp. nov., two new members in the family Rhodospirillaceae isolated from the rhizosphere of Hypericum perforatum.</title>
        <authorList>
            <person name="Noviana Z."/>
        </authorList>
    </citation>
    <scope>NUCLEOTIDE SEQUENCE [LARGE SCALE GENOMIC DNA]</scope>
    <source>
        <strain evidence="5 6">R5913</strain>
    </source>
</reference>
<dbReference type="Pfam" id="PF00005">
    <property type="entry name" value="ABC_tran"/>
    <property type="match status" value="1"/>
</dbReference>
<dbReference type="InterPro" id="IPR051120">
    <property type="entry name" value="ABC_AA/LPS_Transport"/>
</dbReference>
<dbReference type="SUPFAM" id="SSF52540">
    <property type="entry name" value="P-loop containing nucleoside triphosphate hydrolases"/>
    <property type="match status" value="1"/>
</dbReference>
<dbReference type="FunFam" id="3.40.50.300:FF:000421">
    <property type="entry name" value="Branched-chain amino acid ABC transporter ATP-binding protein"/>
    <property type="match status" value="1"/>
</dbReference>
<name>A0A5J6MP40_9PROT</name>
<gene>
    <name evidence="5" type="primary">livG</name>
    <name evidence="5" type="ORF">FRZ44_44110</name>
</gene>
<dbReference type="EMBL" id="CP042906">
    <property type="protein sequence ID" value="QEX19099.1"/>
    <property type="molecule type" value="Genomic_DNA"/>
</dbReference>
<dbReference type="RefSeq" id="WP_151179191.1">
    <property type="nucleotide sequence ID" value="NZ_CP042906.1"/>
</dbReference>
<accession>A0A5J6MP40</accession>
<evidence type="ECO:0000259" key="4">
    <source>
        <dbReference type="PROSITE" id="PS50893"/>
    </source>
</evidence>
<sequence>MSQLKVTGITRRFGGLVAVDALDLTVEKGAIHGIIGPNGAGKTTLFSMISGTLAVSGGRIEFEGRDVTGLPPHRTVSLGMVRTFQRSAVFHHFTVVENLLLGTHLLARPTVLGSLFGSHRRFTSADLEAAEEILCFIGLADYRDAAAETLPLGHQRSLGIGIALAAKPKLLMLDEPAAGMNRTESEALMQLIRDVRDRMGATVLLVEHDMQTVMGLCERITVLNFGRKLAEGRPAEIAADSAVIEAYLGLDEDAQAVAAHA</sequence>
<dbReference type="InterPro" id="IPR027417">
    <property type="entry name" value="P-loop_NTPase"/>
</dbReference>
<dbReference type="Proteomes" id="UP000326202">
    <property type="component" value="Chromosome"/>
</dbReference>
<evidence type="ECO:0000313" key="5">
    <source>
        <dbReference type="EMBL" id="QEX19099.1"/>
    </source>
</evidence>
<organism evidence="5 6">
    <name type="scientific">Hypericibacter terrae</name>
    <dbReference type="NCBI Taxonomy" id="2602015"/>
    <lineage>
        <taxon>Bacteria</taxon>
        <taxon>Pseudomonadati</taxon>
        <taxon>Pseudomonadota</taxon>
        <taxon>Alphaproteobacteria</taxon>
        <taxon>Rhodospirillales</taxon>
        <taxon>Dongiaceae</taxon>
        <taxon>Hypericibacter</taxon>
    </lineage>
</organism>
<dbReference type="Pfam" id="PF12399">
    <property type="entry name" value="BCA_ABC_TP_C"/>
    <property type="match status" value="1"/>
</dbReference>
<dbReference type="PROSITE" id="PS50893">
    <property type="entry name" value="ABC_TRANSPORTER_2"/>
    <property type="match status" value="1"/>
</dbReference>
<protein>
    <submittedName>
        <fullName evidence="5">ABC transporter ATP-binding protein</fullName>
    </submittedName>
</protein>
<dbReference type="AlphaFoldDB" id="A0A5J6MP40"/>
<keyword evidence="2" id="KW-0547">Nucleotide-binding</keyword>
<proteinExistence type="predicted"/>